<proteinExistence type="predicted"/>
<keyword evidence="5" id="KW-1185">Reference proteome</keyword>
<dbReference type="InterPro" id="IPR000644">
    <property type="entry name" value="CBS_dom"/>
</dbReference>
<evidence type="ECO:0000259" key="3">
    <source>
        <dbReference type="PROSITE" id="PS51371"/>
    </source>
</evidence>
<dbReference type="AlphaFoldDB" id="A0A0P9H7V2"/>
<comment type="caution">
    <text evidence="4">The sequence shown here is derived from an EMBL/GenBank/DDBJ whole genome shotgun (WGS) entry which is preliminary data.</text>
</comment>
<sequence>MDAVRDWMSSPAIVAPETMTLPEARRMLRERGIRRLPVVDAAGQLVGIVTEGDINCISDSHVSDVRDYNPYHRVADLPLRDFMTRTVATVTPDMPIMDVAQVLLDQRIGGVPVVADGEIVGVITESDLFRLIVRRHIGAANQLEPTQ</sequence>
<dbReference type="PANTHER" id="PTHR43080:SF2">
    <property type="entry name" value="CBS DOMAIN-CONTAINING PROTEIN"/>
    <property type="match status" value="1"/>
</dbReference>
<dbReference type="Pfam" id="PF00571">
    <property type="entry name" value="CBS"/>
    <property type="match status" value="2"/>
</dbReference>
<reference evidence="4 5" key="1">
    <citation type="submission" date="2015-09" db="EMBL/GenBank/DDBJ databases">
        <title>Draft genome sequence of Kouleothrix aurantiaca JCM 19913.</title>
        <authorList>
            <person name="Hemp J."/>
        </authorList>
    </citation>
    <scope>NUCLEOTIDE SEQUENCE [LARGE SCALE GENOMIC DNA]</scope>
    <source>
        <strain evidence="4 5">COM-B</strain>
    </source>
</reference>
<feature type="domain" description="CBS" evidence="3">
    <location>
        <begin position="8"/>
        <end position="65"/>
    </location>
</feature>
<dbReference type="InterPro" id="IPR046342">
    <property type="entry name" value="CBS_dom_sf"/>
</dbReference>
<accession>A0A0P9H7V2</accession>
<organism evidence="4 5">
    <name type="scientific">Kouleothrix aurantiaca</name>
    <dbReference type="NCBI Taxonomy" id="186479"/>
    <lineage>
        <taxon>Bacteria</taxon>
        <taxon>Bacillati</taxon>
        <taxon>Chloroflexota</taxon>
        <taxon>Chloroflexia</taxon>
        <taxon>Chloroflexales</taxon>
        <taxon>Roseiflexineae</taxon>
        <taxon>Roseiflexaceae</taxon>
        <taxon>Kouleothrix</taxon>
    </lineage>
</organism>
<dbReference type="SUPFAM" id="SSF54631">
    <property type="entry name" value="CBS-domain pair"/>
    <property type="match status" value="1"/>
</dbReference>
<gene>
    <name evidence="4" type="ORF">SE17_29935</name>
</gene>
<dbReference type="PROSITE" id="PS51371">
    <property type="entry name" value="CBS"/>
    <property type="match status" value="2"/>
</dbReference>
<dbReference type="Gene3D" id="3.10.580.10">
    <property type="entry name" value="CBS-domain"/>
    <property type="match status" value="1"/>
</dbReference>
<keyword evidence="1 2" id="KW-0129">CBS domain</keyword>
<name>A0A0P9H7V2_9CHLR</name>
<dbReference type="EMBL" id="LJCR01001678">
    <property type="protein sequence ID" value="KPV49914.1"/>
    <property type="molecule type" value="Genomic_DNA"/>
</dbReference>
<evidence type="ECO:0000313" key="4">
    <source>
        <dbReference type="EMBL" id="KPV49914.1"/>
    </source>
</evidence>
<dbReference type="InterPro" id="IPR051257">
    <property type="entry name" value="Diverse_CBS-Domain"/>
</dbReference>
<evidence type="ECO:0000256" key="1">
    <source>
        <dbReference type="ARBA" id="ARBA00023122"/>
    </source>
</evidence>
<evidence type="ECO:0000313" key="5">
    <source>
        <dbReference type="Proteomes" id="UP000050509"/>
    </source>
</evidence>
<dbReference type="PANTHER" id="PTHR43080">
    <property type="entry name" value="CBS DOMAIN-CONTAINING PROTEIN CBSX3, MITOCHONDRIAL"/>
    <property type="match status" value="1"/>
</dbReference>
<protein>
    <recommendedName>
        <fullName evidence="3">CBS domain-containing protein</fullName>
    </recommendedName>
</protein>
<dbReference type="CDD" id="cd04584">
    <property type="entry name" value="CBS_pair_AcuB_like"/>
    <property type="match status" value="1"/>
</dbReference>
<evidence type="ECO:0000256" key="2">
    <source>
        <dbReference type="PROSITE-ProRule" id="PRU00703"/>
    </source>
</evidence>
<feature type="domain" description="CBS" evidence="3">
    <location>
        <begin position="83"/>
        <end position="140"/>
    </location>
</feature>
<dbReference type="SMART" id="SM00116">
    <property type="entry name" value="CBS"/>
    <property type="match status" value="2"/>
</dbReference>
<dbReference type="Proteomes" id="UP000050509">
    <property type="component" value="Unassembled WGS sequence"/>
</dbReference>